<dbReference type="InterPro" id="IPR029063">
    <property type="entry name" value="SAM-dependent_MTases_sf"/>
</dbReference>
<accession>A0AAE3NYE7</accession>
<dbReference type="SUPFAM" id="SSF53335">
    <property type="entry name" value="S-adenosyl-L-methionine-dependent methyltransferases"/>
    <property type="match status" value="1"/>
</dbReference>
<dbReference type="Gene3D" id="2.20.25.110">
    <property type="entry name" value="S-adenosyl-L-methionine-dependent methyltransferases"/>
    <property type="match status" value="1"/>
</dbReference>
<dbReference type="AlphaFoldDB" id="A0AAE3NYE7"/>
<keyword evidence="2" id="KW-0489">Methyltransferase</keyword>
<dbReference type="GO" id="GO:0032259">
    <property type="term" value="P:methylation"/>
    <property type="evidence" value="ECO:0007669"/>
    <property type="project" value="UniProtKB-KW"/>
</dbReference>
<dbReference type="Proteomes" id="UP001221302">
    <property type="component" value="Unassembled WGS sequence"/>
</dbReference>
<dbReference type="RefSeq" id="WP_321536152.1">
    <property type="nucleotide sequence ID" value="NZ_JARGDL010000013.1"/>
</dbReference>
<comment type="caution">
    <text evidence="2">The sequence shown here is derived from an EMBL/GenBank/DDBJ whole genome shotgun (WGS) entry which is preliminary data.</text>
</comment>
<keyword evidence="3" id="KW-1185">Reference proteome</keyword>
<gene>
    <name evidence="2" type="ORF">P0M35_09480</name>
</gene>
<dbReference type="InterPro" id="IPR041698">
    <property type="entry name" value="Methyltransf_25"/>
</dbReference>
<sequence>MNENIYSNISDLYSHLMRFIDYKKWANYIYKISKEIKDKNIFSLELASGNCALANYLVDKFYFYVVSDLSSNMLVKASAKIKNKVSCNFLALPFKKKFNFVFSCFDSVNYLTNKKEFLKMLDEVANILDENGIFTFDASMENNSLKYQKYLNRKGDYKGIKYEQISRYSLKNRIHKNKFIIDFGNGVIKEETHYQKIYRFEDYFEMISHSKFSVLKCYEAFSFTNANANSERIQFVLKKRN</sequence>
<dbReference type="Gene3D" id="3.40.50.150">
    <property type="entry name" value="Vaccinia Virus protein VP39"/>
    <property type="match status" value="1"/>
</dbReference>
<evidence type="ECO:0000313" key="2">
    <source>
        <dbReference type="EMBL" id="MDF1612381.1"/>
    </source>
</evidence>
<dbReference type="Pfam" id="PF13649">
    <property type="entry name" value="Methyltransf_25"/>
    <property type="match status" value="1"/>
</dbReference>
<evidence type="ECO:0000313" key="3">
    <source>
        <dbReference type="Proteomes" id="UP001221302"/>
    </source>
</evidence>
<feature type="domain" description="Methyltransferase" evidence="1">
    <location>
        <begin position="44"/>
        <end position="132"/>
    </location>
</feature>
<keyword evidence="2" id="KW-0808">Transferase</keyword>
<organism evidence="2 3">
    <name type="scientific">Stygiobacter electus</name>
    <dbReference type="NCBI Taxonomy" id="3032292"/>
    <lineage>
        <taxon>Bacteria</taxon>
        <taxon>Pseudomonadati</taxon>
        <taxon>Ignavibacteriota</taxon>
        <taxon>Ignavibacteria</taxon>
        <taxon>Ignavibacteriales</taxon>
        <taxon>Melioribacteraceae</taxon>
        <taxon>Stygiobacter</taxon>
    </lineage>
</organism>
<name>A0AAE3NYE7_9BACT</name>
<dbReference type="EMBL" id="JARGDL010000013">
    <property type="protein sequence ID" value="MDF1612381.1"/>
    <property type="molecule type" value="Genomic_DNA"/>
</dbReference>
<dbReference type="GO" id="GO:0008168">
    <property type="term" value="F:methyltransferase activity"/>
    <property type="evidence" value="ECO:0007669"/>
    <property type="project" value="UniProtKB-KW"/>
</dbReference>
<reference evidence="2" key="1">
    <citation type="submission" date="2023-03" db="EMBL/GenBank/DDBJ databases">
        <title>Stygiobacter electus gen. nov., sp. nov., facultatively anaerobic thermotolerant bacterium of the class Ignavibacteria from a well of Yessentuki mineral water deposit.</title>
        <authorList>
            <person name="Podosokorskaya O.A."/>
            <person name="Elcheninov A.G."/>
            <person name="Petrova N.F."/>
            <person name="Zavarzina D.G."/>
            <person name="Kublanov I.V."/>
            <person name="Merkel A.Y."/>
        </authorList>
    </citation>
    <scope>NUCLEOTIDE SEQUENCE</scope>
    <source>
        <strain evidence="2">09-Me</strain>
    </source>
</reference>
<proteinExistence type="predicted"/>
<protein>
    <submittedName>
        <fullName evidence="2">Methyltransferase domain-containing protein</fullName>
    </submittedName>
</protein>
<evidence type="ECO:0000259" key="1">
    <source>
        <dbReference type="Pfam" id="PF13649"/>
    </source>
</evidence>